<dbReference type="AlphaFoldDB" id="A0A498SKI6"/>
<proteinExistence type="predicted"/>
<evidence type="ECO:0000313" key="1">
    <source>
        <dbReference type="EMBL" id="VBB32337.1"/>
    </source>
</evidence>
<sequence length="30" mass="3579">MLLLLYYLIYTLSEDVQRIWAANPDLIPIQ</sequence>
<organism evidence="1 2">
    <name type="scientific">Acanthocheilonema viteae</name>
    <name type="common">Filarial nematode worm</name>
    <name type="synonym">Dipetalonema viteae</name>
    <dbReference type="NCBI Taxonomy" id="6277"/>
    <lineage>
        <taxon>Eukaryota</taxon>
        <taxon>Metazoa</taxon>
        <taxon>Ecdysozoa</taxon>
        <taxon>Nematoda</taxon>
        <taxon>Chromadorea</taxon>
        <taxon>Rhabditida</taxon>
        <taxon>Spirurina</taxon>
        <taxon>Spiruromorpha</taxon>
        <taxon>Filarioidea</taxon>
        <taxon>Onchocercidae</taxon>
        <taxon>Acanthocheilonema</taxon>
    </lineage>
</organism>
<protein>
    <submittedName>
        <fullName evidence="1">Uncharacterized protein</fullName>
    </submittedName>
</protein>
<dbReference type="EMBL" id="UPTC01001663">
    <property type="protein sequence ID" value="VBB32337.1"/>
    <property type="molecule type" value="Genomic_DNA"/>
</dbReference>
<keyword evidence="2" id="KW-1185">Reference proteome</keyword>
<dbReference type="Proteomes" id="UP000276991">
    <property type="component" value="Unassembled WGS sequence"/>
</dbReference>
<feature type="non-terminal residue" evidence="1">
    <location>
        <position position="30"/>
    </location>
</feature>
<name>A0A498SKI6_ACAVI</name>
<reference evidence="1 2" key="1">
    <citation type="submission" date="2018-08" db="EMBL/GenBank/DDBJ databases">
        <authorList>
            <person name="Laetsch R D."/>
            <person name="Stevens L."/>
            <person name="Kumar S."/>
            <person name="Blaxter L. M."/>
        </authorList>
    </citation>
    <scope>NUCLEOTIDE SEQUENCE [LARGE SCALE GENOMIC DNA]</scope>
</reference>
<gene>
    <name evidence="1" type="ORF">NAV_LOCUS7128</name>
</gene>
<evidence type="ECO:0000313" key="2">
    <source>
        <dbReference type="Proteomes" id="UP000276991"/>
    </source>
</evidence>
<accession>A0A498SKI6</accession>